<evidence type="ECO:0000313" key="2">
    <source>
        <dbReference type="Proteomes" id="UP000092741"/>
    </source>
</evidence>
<keyword evidence="2" id="KW-1185">Reference proteome</keyword>
<dbReference type="Gene3D" id="3.40.50.720">
    <property type="entry name" value="NAD(P)-binding Rossmann-like Domain"/>
    <property type="match status" value="1"/>
</dbReference>
<dbReference type="AlphaFoldDB" id="A0AAN1CYE1"/>
<dbReference type="Pfam" id="PF00106">
    <property type="entry name" value="adh_short"/>
    <property type="match status" value="1"/>
</dbReference>
<gene>
    <name evidence="1" type="ORF">BA890_20820</name>
</gene>
<dbReference type="InterPro" id="IPR002347">
    <property type="entry name" value="SDR_fam"/>
</dbReference>
<sequence length="235" mass="26005">MKILVAGGNGGIGWAIVQEIGRRFPTAEVHATYRRQKPDVHQSGVIWHQVDVSDESQIRSLSESVCEVDWVINCIGMLHIKDKGPEKNLSSLDAEFFLQSVAVNTLPTMLLARYFTPALKRSHSPKFASISAKVGSISDNQLGGWYSYRASKAALNMFLKTMSIEWRRTVKHGVVLALHPGTTDTPLSAPFQANVPSNKLFTPQRVASDLIRLIEKAAPQESGAFWAYDGESLPW</sequence>
<dbReference type="PANTHER" id="PTHR43544">
    <property type="entry name" value="SHORT-CHAIN DEHYDROGENASE/REDUCTASE"/>
    <property type="match status" value="1"/>
</dbReference>
<dbReference type="InterPro" id="IPR051468">
    <property type="entry name" value="Fungal_SecMetab_SDRs"/>
</dbReference>
<dbReference type="PANTHER" id="PTHR43544:SF12">
    <property type="entry name" value="NAD(P)-BINDING ROSSMANN-FOLD SUPERFAMILY PROTEIN"/>
    <property type="match status" value="1"/>
</dbReference>
<dbReference type="KEGG" id="vna:PN96_16975"/>
<evidence type="ECO:0000313" key="1">
    <source>
        <dbReference type="EMBL" id="ANQ15156.1"/>
    </source>
</evidence>
<dbReference type="GO" id="GO:0005737">
    <property type="term" value="C:cytoplasm"/>
    <property type="evidence" value="ECO:0007669"/>
    <property type="project" value="TreeGrafter"/>
</dbReference>
<dbReference type="GO" id="GO:0016491">
    <property type="term" value="F:oxidoreductase activity"/>
    <property type="evidence" value="ECO:0007669"/>
    <property type="project" value="TreeGrafter"/>
</dbReference>
<protein>
    <submittedName>
        <fullName evidence="1">SDR family oxidoreductase</fullName>
    </submittedName>
</protein>
<dbReference type="RefSeq" id="WP_020334346.1">
    <property type="nucleotide sequence ID" value="NZ_ATFJ01000021.1"/>
</dbReference>
<proteinExistence type="predicted"/>
<dbReference type="EMBL" id="CP016346">
    <property type="protein sequence ID" value="ANQ15156.1"/>
    <property type="molecule type" value="Genomic_DNA"/>
</dbReference>
<dbReference type="NCBIfam" id="NF006532">
    <property type="entry name" value="PRK09009.1"/>
    <property type="match status" value="1"/>
</dbReference>
<dbReference type="Proteomes" id="UP000092741">
    <property type="component" value="Chromosome 2"/>
</dbReference>
<dbReference type="PRINTS" id="PR00081">
    <property type="entry name" value="GDHRDH"/>
</dbReference>
<accession>A0AAN1CYE1</accession>
<dbReference type="CDD" id="cd05325">
    <property type="entry name" value="carb_red_sniffer_like_SDR_c"/>
    <property type="match status" value="1"/>
</dbReference>
<dbReference type="GeneID" id="70914523"/>
<dbReference type="InterPro" id="IPR036291">
    <property type="entry name" value="NAD(P)-bd_dom_sf"/>
</dbReference>
<dbReference type="SUPFAM" id="SSF51735">
    <property type="entry name" value="NAD(P)-binding Rossmann-fold domains"/>
    <property type="match status" value="1"/>
</dbReference>
<organism evidence="1 2">
    <name type="scientific">Vibrio natriegens NBRC 15636 = ATCC 14048 = DSM 759</name>
    <dbReference type="NCBI Taxonomy" id="1219067"/>
    <lineage>
        <taxon>Bacteria</taxon>
        <taxon>Pseudomonadati</taxon>
        <taxon>Pseudomonadota</taxon>
        <taxon>Gammaproteobacteria</taxon>
        <taxon>Vibrionales</taxon>
        <taxon>Vibrionaceae</taxon>
        <taxon>Vibrio</taxon>
    </lineage>
</organism>
<name>A0AAN1CYE1_VIBNA</name>
<reference evidence="1 2" key="1">
    <citation type="submission" date="2016-07" db="EMBL/GenBank/DDBJ databases">
        <title>Developing Vibrio natriegens as a novel, fast-growing host for biotechnology.</title>
        <authorList>
            <person name="Weinstock M.T."/>
            <person name="Hesek E.D."/>
            <person name="Wilson C.M."/>
            <person name="Gibson D.G."/>
        </authorList>
    </citation>
    <scope>NUCLEOTIDE SEQUENCE [LARGE SCALE GENOMIC DNA]</scope>
    <source>
        <strain evidence="1 2">ATCC 14048</strain>
    </source>
</reference>